<accession>A0ABW4M930</accession>
<comment type="caution">
    <text evidence="1">The sequence shown here is derived from an EMBL/GenBank/DDBJ whole genome shotgun (WGS) entry which is preliminary data.</text>
</comment>
<proteinExistence type="predicted"/>
<dbReference type="Pfam" id="PF06986">
    <property type="entry name" value="F_T4SS_TraN"/>
    <property type="match status" value="1"/>
</dbReference>
<dbReference type="Proteomes" id="UP001597215">
    <property type="component" value="Unassembled WGS sequence"/>
</dbReference>
<evidence type="ECO:0000313" key="2">
    <source>
        <dbReference type="Proteomes" id="UP001597215"/>
    </source>
</evidence>
<dbReference type="InterPro" id="IPR014121">
    <property type="entry name" value="TraN_Ftype"/>
</dbReference>
<sequence>MRVGALVWTAILLALLPGQPLWSQSPIYVPPPVDPVEPIVMEPDIDPGLPLPGNPPPPATALPMTNAEAKAEAKAIGSQLRESYKDIPLKPGAAGQIPFYQDGVPAQARYYDDADALSGDGVVASLSNEAYQTANDPNRPVVAIAPTDIARAVAIEDAPQDYLEGENLGSGTGSCVPLPPGGGSTNYAEWTCNIGSAVIDQPQSCRRSLSVEEWNGTAYQYLCAYGGGFDNCGSLAGNLQCRRTQSFPIPDFGITIDYYDCATPISDPNVYLYGTTILPPPPGAFEVSDSVYRCNNEGLTGAFNVDPVFGFINGYETGLQSCAPMAASPTCTRSSPSAAGVSERTLCKTVDFVGDPFSGGYLICAEFAAPEEIYQCSSAIAGAVAERRSSKWFTESWTEPPCNIDPAHCTYASEQCTAGVNETRIINGVAITRSCWEYSKTYQCQSIVGGGNDCTALASKPSCVLDREICLDDPADGACQVSERVYRCPIPGTTPEPAQYICGDDVYCINGDCEPIEREASTEFKDAVVALNALGQANAEFDENTLTLFRGTRETCHKKVFGLSNCCSGKGVPLLTPFLCNAAERQLDEKDDKGLCHKVGTYCSDRVLGICVTRKDAYCCFQSKISRILQEQGGPQIGKPWGAPKTESCQGFTIYEFQQLDLSVMDFSEVYAEFQDAARLPDEAAALSDIQAKIEAYYANHGGRN</sequence>
<name>A0ABW4M930_9SPHN</name>
<gene>
    <name evidence="1" type="ORF">ACFSAG_00055</name>
</gene>
<organism evidence="1 2">
    <name type="scientific">Sphingorhabdus buctiana</name>
    <dbReference type="NCBI Taxonomy" id="1508805"/>
    <lineage>
        <taxon>Bacteria</taxon>
        <taxon>Pseudomonadati</taxon>
        <taxon>Pseudomonadota</taxon>
        <taxon>Alphaproteobacteria</taxon>
        <taxon>Sphingomonadales</taxon>
        <taxon>Sphingomonadaceae</taxon>
        <taxon>Sphingorhabdus</taxon>
    </lineage>
</organism>
<evidence type="ECO:0000313" key="1">
    <source>
        <dbReference type="EMBL" id="MFD1765233.1"/>
    </source>
</evidence>
<reference evidence="2" key="1">
    <citation type="journal article" date="2019" name="Int. J. Syst. Evol. Microbiol.">
        <title>The Global Catalogue of Microorganisms (GCM) 10K type strain sequencing project: providing services to taxonomists for standard genome sequencing and annotation.</title>
        <authorList>
            <consortium name="The Broad Institute Genomics Platform"/>
            <consortium name="The Broad Institute Genome Sequencing Center for Infectious Disease"/>
            <person name="Wu L."/>
            <person name="Ma J."/>
        </authorList>
    </citation>
    <scope>NUCLEOTIDE SEQUENCE [LARGE SCALE GENOMIC DNA]</scope>
    <source>
        <strain evidence="2">CGMCC 1.12449</strain>
    </source>
</reference>
<dbReference type="RefSeq" id="WP_381510494.1">
    <property type="nucleotide sequence ID" value="NZ_JBHUEL010000001.1"/>
</dbReference>
<dbReference type="EMBL" id="JBHUEL010000001">
    <property type="protein sequence ID" value="MFD1765233.1"/>
    <property type="molecule type" value="Genomic_DNA"/>
</dbReference>
<protein>
    <submittedName>
        <fullName evidence="1">Conjugal transfer protein TraN</fullName>
    </submittedName>
</protein>
<keyword evidence="2" id="KW-1185">Reference proteome</keyword>